<dbReference type="InterPro" id="IPR003715">
    <property type="entry name" value="Poly_export_N"/>
</dbReference>
<evidence type="ECO:0000313" key="5">
    <source>
        <dbReference type="Proteomes" id="UP000199032"/>
    </source>
</evidence>
<evidence type="ECO:0000313" key="4">
    <source>
        <dbReference type="EMBL" id="CUS38796.1"/>
    </source>
</evidence>
<feature type="domain" description="Soluble ligand binding" evidence="3">
    <location>
        <begin position="134"/>
        <end position="184"/>
    </location>
</feature>
<dbReference type="Proteomes" id="UP000199032">
    <property type="component" value="Unassembled WGS sequence"/>
</dbReference>
<dbReference type="RefSeq" id="WP_090750950.1">
    <property type="nucleotide sequence ID" value="NZ_CZQA01000012.1"/>
</dbReference>
<name>A0A0S4LMP9_9BACT</name>
<evidence type="ECO:0000256" key="1">
    <source>
        <dbReference type="ARBA" id="ARBA00022729"/>
    </source>
</evidence>
<proteinExistence type="predicted"/>
<dbReference type="Pfam" id="PF02563">
    <property type="entry name" value="Poly_export"/>
    <property type="match status" value="1"/>
</dbReference>
<dbReference type="GO" id="GO:0015159">
    <property type="term" value="F:polysaccharide transmembrane transporter activity"/>
    <property type="evidence" value="ECO:0007669"/>
    <property type="project" value="InterPro"/>
</dbReference>
<sequence>MKTADGIYHIQGNVIGIMKSMRHLVVLVMALELVACAGSLPSSDIVTEANSATMKQFLLGPEDILEIAVWKSEELTQKEVVVRPDGKIGIPLIGDVDASGRTADELASHIAGLLKKFKENPSVSVKVREVNSYYVYVLGDVAKPGKYQLKSQATVLQALAMAGGFTLYAAKNKMQVRRTIVGQDGVSKDFTIPARYDDLMSGNGVIKDFVLKTGDLVVVPTRAW</sequence>
<evidence type="ECO:0000259" key="2">
    <source>
        <dbReference type="Pfam" id="PF02563"/>
    </source>
</evidence>
<dbReference type="PANTHER" id="PTHR33619">
    <property type="entry name" value="POLYSACCHARIDE EXPORT PROTEIN GFCE-RELATED"/>
    <property type="match status" value="1"/>
</dbReference>
<evidence type="ECO:0000259" key="3">
    <source>
        <dbReference type="Pfam" id="PF10531"/>
    </source>
</evidence>
<keyword evidence="5" id="KW-1185">Reference proteome</keyword>
<dbReference type="STRING" id="1742972.COMA1_60083"/>
<organism evidence="4 5">
    <name type="scientific">Candidatus Nitrospira nitrosa</name>
    <dbReference type="NCBI Taxonomy" id="1742972"/>
    <lineage>
        <taxon>Bacteria</taxon>
        <taxon>Pseudomonadati</taxon>
        <taxon>Nitrospirota</taxon>
        <taxon>Nitrospiria</taxon>
        <taxon>Nitrospirales</taxon>
        <taxon>Nitrospiraceae</taxon>
        <taxon>Nitrospira</taxon>
    </lineage>
</organism>
<dbReference type="InterPro" id="IPR049712">
    <property type="entry name" value="Poly_export"/>
</dbReference>
<dbReference type="Gene3D" id="3.10.560.10">
    <property type="entry name" value="Outer membrane lipoprotein wza domain like"/>
    <property type="match status" value="1"/>
</dbReference>
<dbReference type="InterPro" id="IPR019554">
    <property type="entry name" value="Soluble_ligand-bd"/>
</dbReference>
<dbReference type="PANTHER" id="PTHR33619:SF3">
    <property type="entry name" value="POLYSACCHARIDE EXPORT PROTEIN GFCE-RELATED"/>
    <property type="match status" value="1"/>
</dbReference>
<accession>A0A0S4LMP9</accession>
<feature type="domain" description="Polysaccharide export protein N-terminal" evidence="2">
    <location>
        <begin position="54"/>
        <end position="127"/>
    </location>
</feature>
<dbReference type="Pfam" id="PF10531">
    <property type="entry name" value="SLBB"/>
    <property type="match status" value="1"/>
</dbReference>
<dbReference type="EMBL" id="CZQA01000012">
    <property type="protein sequence ID" value="CUS38796.1"/>
    <property type="molecule type" value="Genomic_DNA"/>
</dbReference>
<dbReference type="OrthoDB" id="193635at2"/>
<keyword evidence="1" id="KW-0732">Signal</keyword>
<gene>
    <name evidence="4" type="ORF">COMA1_60083</name>
</gene>
<reference evidence="4 5" key="1">
    <citation type="submission" date="2015-10" db="EMBL/GenBank/DDBJ databases">
        <authorList>
            <person name="Gilbert D.G."/>
        </authorList>
    </citation>
    <scope>NUCLEOTIDE SEQUENCE [LARGE SCALE GENOMIC DNA]</scope>
    <source>
        <strain evidence="4">COMA1</strain>
    </source>
</reference>
<dbReference type="AlphaFoldDB" id="A0A0S4LMP9"/>
<protein>
    <submittedName>
        <fullName evidence="4">Uncharacterized protein</fullName>
    </submittedName>
</protein>